<dbReference type="RefSeq" id="WP_188856534.1">
    <property type="nucleotide sequence ID" value="NZ_BMOS01000007.1"/>
</dbReference>
<dbReference type="AlphaFoldDB" id="A0A917XWR6"/>
<organism evidence="1 2">
    <name type="scientific">Oceanobacillus indicireducens</name>
    <dbReference type="NCBI Taxonomy" id="1004261"/>
    <lineage>
        <taxon>Bacteria</taxon>
        <taxon>Bacillati</taxon>
        <taxon>Bacillota</taxon>
        <taxon>Bacilli</taxon>
        <taxon>Bacillales</taxon>
        <taxon>Bacillaceae</taxon>
        <taxon>Oceanobacillus</taxon>
    </lineage>
</organism>
<reference evidence="1" key="2">
    <citation type="submission" date="2020-09" db="EMBL/GenBank/DDBJ databases">
        <authorList>
            <person name="Sun Q."/>
            <person name="Ohkuma M."/>
        </authorList>
    </citation>
    <scope>NUCLEOTIDE SEQUENCE</scope>
    <source>
        <strain evidence="1">JCM 17251</strain>
    </source>
</reference>
<proteinExistence type="predicted"/>
<reference evidence="1" key="1">
    <citation type="journal article" date="2014" name="Int. J. Syst. Evol. Microbiol.">
        <title>Complete genome sequence of Corynebacterium casei LMG S-19264T (=DSM 44701T), isolated from a smear-ripened cheese.</title>
        <authorList>
            <consortium name="US DOE Joint Genome Institute (JGI-PGF)"/>
            <person name="Walter F."/>
            <person name="Albersmeier A."/>
            <person name="Kalinowski J."/>
            <person name="Ruckert C."/>
        </authorList>
    </citation>
    <scope>NUCLEOTIDE SEQUENCE</scope>
    <source>
        <strain evidence="1">JCM 17251</strain>
    </source>
</reference>
<evidence type="ECO:0000313" key="1">
    <source>
        <dbReference type="EMBL" id="GGN54956.1"/>
    </source>
</evidence>
<sequence length="89" mass="10099">MNYVETGKQIGELVQIKNEMYGDAFNKSGEFLEILYPDGIRPDQYKDMLAVVRIFDKLMRVANGNQGNENAFMDIAGYGILKSIEDKSE</sequence>
<dbReference type="Proteomes" id="UP000624041">
    <property type="component" value="Unassembled WGS sequence"/>
</dbReference>
<keyword evidence="2" id="KW-1185">Reference proteome</keyword>
<accession>A0A917XWR6</accession>
<dbReference type="EMBL" id="BMOS01000007">
    <property type="protein sequence ID" value="GGN54956.1"/>
    <property type="molecule type" value="Genomic_DNA"/>
</dbReference>
<gene>
    <name evidence="1" type="ORF">GCM10007971_13270</name>
</gene>
<name>A0A917XWR6_9BACI</name>
<protein>
    <recommendedName>
        <fullName evidence="3">Nucleotide modification associated domain-containing protein</fullName>
    </recommendedName>
</protein>
<evidence type="ECO:0008006" key="3">
    <source>
        <dbReference type="Google" id="ProtNLM"/>
    </source>
</evidence>
<comment type="caution">
    <text evidence="1">The sequence shown here is derived from an EMBL/GenBank/DDBJ whole genome shotgun (WGS) entry which is preliminary data.</text>
</comment>
<evidence type="ECO:0000313" key="2">
    <source>
        <dbReference type="Proteomes" id="UP000624041"/>
    </source>
</evidence>